<dbReference type="KEGG" id="psco:LY89DRAFT_273478"/>
<accession>A0A132BC45</accession>
<dbReference type="AlphaFoldDB" id="A0A132BC45"/>
<name>A0A132BC45_MOLSC</name>
<dbReference type="RefSeq" id="XP_018063934.1">
    <property type="nucleotide sequence ID" value="XM_018206385.1"/>
</dbReference>
<keyword evidence="2" id="KW-1185">Reference proteome</keyword>
<proteinExistence type="predicted"/>
<dbReference type="EMBL" id="KQ947431">
    <property type="protein sequence ID" value="KUJ09579.1"/>
    <property type="molecule type" value="Genomic_DNA"/>
</dbReference>
<organism evidence="1 2">
    <name type="scientific">Mollisia scopiformis</name>
    <name type="common">Conifer needle endophyte fungus</name>
    <name type="synonym">Phialocephala scopiformis</name>
    <dbReference type="NCBI Taxonomy" id="149040"/>
    <lineage>
        <taxon>Eukaryota</taxon>
        <taxon>Fungi</taxon>
        <taxon>Dikarya</taxon>
        <taxon>Ascomycota</taxon>
        <taxon>Pezizomycotina</taxon>
        <taxon>Leotiomycetes</taxon>
        <taxon>Helotiales</taxon>
        <taxon>Mollisiaceae</taxon>
        <taxon>Mollisia</taxon>
    </lineage>
</organism>
<sequence length="160" mass="18270">MHAPITMLGSAFFLRRVTEYSPSTEVCSLTHLLPQPQVQASSEESHLFNPKVAGIAVLFIHSNVHRAPLLQHTESLVTWTFNVNFEKDRTCAALKPQLLTEYEFSYRIWEYTVLKTWSKHQEGYCLRFPQRFGTVFISCSLPAMSPYQSALRAKELSGVC</sequence>
<reference evidence="1 2" key="1">
    <citation type="submission" date="2015-10" db="EMBL/GenBank/DDBJ databases">
        <title>Full genome of DAOMC 229536 Phialocephala scopiformis, a fungal endophyte of spruce producing the potent anti-insectan compound rugulosin.</title>
        <authorList>
            <consortium name="DOE Joint Genome Institute"/>
            <person name="Walker A.K."/>
            <person name="Frasz S.L."/>
            <person name="Seifert K.A."/>
            <person name="Miller J.D."/>
            <person name="Mondo S.J."/>
            <person name="Labutti K."/>
            <person name="Lipzen A."/>
            <person name="Dockter R."/>
            <person name="Kennedy M."/>
            <person name="Grigoriev I.V."/>
            <person name="Spatafora J.W."/>
        </authorList>
    </citation>
    <scope>NUCLEOTIDE SEQUENCE [LARGE SCALE GENOMIC DNA]</scope>
    <source>
        <strain evidence="1 2">CBS 120377</strain>
    </source>
</reference>
<dbReference type="Proteomes" id="UP000070700">
    <property type="component" value="Unassembled WGS sequence"/>
</dbReference>
<evidence type="ECO:0000313" key="1">
    <source>
        <dbReference type="EMBL" id="KUJ09579.1"/>
    </source>
</evidence>
<gene>
    <name evidence="1" type="ORF">LY89DRAFT_273478</name>
</gene>
<protein>
    <submittedName>
        <fullName evidence="1">Uncharacterized protein</fullName>
    </submittedName>
</protein>
<dbReference type="InParanoid" id="A0A132BC45"/>
<dbReference type="GeneID" id="28816111"/>
<evidence type="ECO:0000313" key="2">
    <source>
        <dbReference type="Proteomes" id="UP000070700"/>
    </source>
</evidence>